<keyword evidence="11" id="KW-0539">Nucleus</keyword>
<evidence type="ECO:0000256" key="16">
    <source>
        <dbReference type="SAM" id="Coils"/>
    </source>
</evidence>
<feature type="coiled-coil region" evidence="16">
    <location>
        <begin position="111"/>
        <end position="172"/>
    </location>
</feature>
<evidence type="ECO:0000256" key="4">
    <source>
        <dbReference type="ARBA" id="ARBA00008686"/>
    </source>
</evidence>
<dbReference type="Proteomes" id="UP000694728">
    <property type="component" value="Unplaced"/>
</dbReference>
<dbReference type="Ensembl" id="ENSSSCT00035062329.1">
    <property type="protein sequence ID" value="ENSSSCP00035025173.1"/>
    <property type="gene ID" value="ENSSSCG00035046842.1"/>
</dbReference>
<dbReference type="Proteomes" id="UP000694720">
    <property type="component" value="Unplaced"/>
</dbReference>
<keyword evidence="9 16" id="KW-0175">Coiled coil</keyword>
<evidence type="ECO:0000256" key="15">
    <source>
        <dbReference type="ARBA" id="ARBA00037838"/>
    </source>
</evidence>
<gene>
    <name evidence="17" type="primary">DTNBP1</name>
</gene>
<evidence type="ECO:0000256" key="6">
    <source>
        <dbReference type="ARBA" id="ARBA00022753"/>
    </source>
</evidence>
<dbReference type="PANTHER" id="PTHR16294">
    <property type="entry name" value="DYSTROBREVIN BINDING PROTEIN 1 DYSBINDIN"/>
    <property type="match status" value="1"/>
</dbReference>
<dbReference type="GO" id="GO:0010008">
    <property type="term" value="C:endosome membrane"/>
    <property type="evidence" value="ECO:0007669"/>
    <property type="project" value="UniProtKB-SubCell"/>
</dbReference>
<comment type="similarity">
    <text evidence="4">Belongs to the dysbindin family.</text>
</comment>
<dbReference type="Ensembl" id="ENSSSCT00045050232.1">
    <property type="protein sequence ID" value="ENSSSCP00045034957.1"/>
    <property type="gene ID" value="ENSSSCG00045029164.1"/>
</dbReference>
<dbReference type="AlphaFoldDB" id="A0A8D1IJF2"/>
<keyword evidence="7" id="KW-0256">Endoplasmic reticulum</keyword>
<evidence type="ECO:0000256" key="3">
    <source>
        <dbReference type="ARBA" id="ARBA00004240"/>
    </source>
</evidence>
<dbReference type="Pfam" id="PF04440">
    <property type="entry name" value="Dysbindin"/>
    <property type="match status" value="1"/>
</dbReference>
<evidence type="ECO:0000313" key="18">
    <source>
        <dbReference type="Proteomes" id="UP000694728"/>
    </source>
</evidence>
<dbReference type="PANTHER" id="PTHR16294:SF5">
    <property type="entry name" value="DYSBINDIN"/>
    <property type="match status" value="1"/>
</dbReference>
<evidence type="ECO:0000313" key="17">
    <source>
        <dbReference type="Ensembl" id="ENSSSCP00045034957.1"/>
    </source>
</evidence>
<keyword evidence="8" id="KW-0770">Synapse</keyword>
<protein>
    <submittedName>
        <fullName evidence="17">Dystrobrevin binding protein 1</fullName>
    </submittedName>
</protein>
<evidence type="ECO:0000256" key="2">
    <source>
        <dbReference type="ARBA" id="ARBA00004125"/>
    </source>
</evidence>
<keyword evidence="12" id="KW-0968">Cytoplasmic vesicle</keyword>
<evidence type="ECO:0000256" key="1">
    <source>
        <dbReference type="ARBA" id="ARBA00004123"/>
    </source>
</evidence>
<evidence type="ECO:0000256" key="7">
    <source>
        <dbReference type="ARBA" id="ARBA00022824"/>
    </source>
</evidence>
<comment type="subcellular location">
    <subcellularLocation>
        <location evidence="15">Cytoplasmic vesicle</location>
        <location evidence="15">Secretory vesicle</location>
        <location evidence="15">Synaptic vesicle membrane</location>
        <topology evidence="15">Peripheral membrane protein</topology>
        <orientation evidence="15">Cytoplasmic side</orientation>
    </subcellularLocation>
    <subcellularLocation>
        <location evidence="3">Endoplasmic reticulum</location>
    </subcellularLocation>
    <subcellularLocation>
        <location evidence="2">Endosome membrane</location>
        <topology evidence="2">Peripheral membrane protein</topology>
        <orientation evidence="2">Cytoplasmic side</orientation>
    </subcellularLocation>
    <subcellularLocation>
        <location evidence="14">Melanosome membrane</location>
        <topology evidence="14">Peripheral membrane protein</topology>
        <orientation evidence="14">Cytoplasmic side</orientation>
    </subcellularLocation>
    <subcellularLocation>
        <location evidence="1">Nucleus</location>
    </subcellularLocation>
    <subcellularLocation>
        <location evidence="13">Postsynaptic density</location>
    </subcellularLocation>
</comment>
<evidence type="ECO:0000256" key="13">
    <source>
        <dbReference type="ARBA" id="ARBA00034105"/>
    </source>
</evidence>
<dbReference type="GO" id="GO:0033162">
    <property type="term" value="C:melanosome membrane"/>
    <property type="evidence" value="ECO:0007669"/>
    <property type="project" value="UniProtKB-SubCell"/>
</dbReference>
<evidence type="ECO:0000256" key="10">
    <source>
        <dbReference type="ARBA" id="ARBA00023136"/>
    </source>
</evidence>
<dbReference type="GO" id="GO:0030672">
    <property type="term" value="C:synaptic vesicle membrane"/>
    <property type="evidence" value="ECO:0007669"/>
    <property type="project" value="UniProtKB-SubCell"/>
</dbReference>
<proteinExistence type="inferred from homology"/>
<evidence type="ECO:0000256" key="8">
    <source>
        <dbReference type="ARBA" id="ARBA00023018"/>
    </source>
</evidence>
<dbReference type="InterPro" id="IPR007531">
    <property type="entry name" value="Dysbindin"/>
</dbReference>
<evidence type="ECO:0000256" key="5">
    <source>
        <dbReference type="ARBA" id="ARBA00022490"/>
    </source>
</evidence>
<accession>A0A8D1IJF2</accession>
<dbReference type="GO" id="GO:0014069">
    <property type="term" value="C:postsynaptic density"/>
    <property type="evidence" value="ECO:0007669"/>
    <property type="project" value="UniProtKB-SubCell"/>
</dbReference>
<evidence type="ECO:0000256" key="14">
    <source>
        <dbReference type="ARBA" id="ARBA00037798"/>
    </source>
</evidence>
<keyword evidence="10" id="KW-0472">Membrane</keyword>
<keyword evidence="6" id="KW-0967">Endosome</keyword>
<evidence type="ECO:0000256" key="12">
    <source>
        <dbReference type="ARBA" id="ARBA00023329"/>
    </source>
</evidence>
<evidence type="ECO:0000256" key="11">
    <source>
        <dbReference type="ARBA" id="ARBA00023242"/>
    </source>
</evidence>
<reference evidence="17" key="1">
    <citation type="submission" date="2025-05" db="UniProtKB">
        <authorList>
            <consortium name="Ensembl"/>
        </authorList>
    </citation>
    <scope>IDENTIFICATION</scope>
</reference>
<dbReference type="GO" id="GO:0005634">
    <property type="term" value="C:nucleus"/>
    <property type="evidence" value="ECO:0007669"/>
    <property type="project" value="UniProtKB-SubCell"/>
</dbReference>
<evidence type="ECO:0000256" key="9">
    <source>
        <dbReference type="ARBA" id="ARBA00023054"/>
    </source>
</evidence>
<dbReference type="GO" id="GO:0005783">
    <property type="term" value="C:endoplasmic reticulum"/>
    <property type="evidence" value="ECO:0007669"/>
    <property type="project" value="UniProtKB-SubCell"/>
</dbReference>
<sequence>MLETLRERLLSVQQDFTSGLKTLSDKSREVKVKNKPRTVPYLPKYSAGLELLSRYEDTWAALHRRAKECARAGELVDSEVVMLSAHWEKKQTSLLELQQQLQQLPGLIADLESMTANLTHLEASFEEVENHLLNLEDLCGQCELERYKHMQSQQLENYKKNKRKELETFKAELDVEHTQKVLEMEQAQQMKLKERQKFFEEAFQQDMEQYLSTGYLQIAERREPMGSMSSMEVNVDMLEQMDLMDISDQEALDVFLNSGGEDNTALSPVLGKGPKPTALKMPVPGGCPQGGWSSQGVHVPVLSHQVWSPPSLASEWTKETLAAAGLSFSDAHCSTQIPPES</sequence>
<keyword evidence="5" id="KW-0963">Cytoplasm</keyword>
<name>A0A8D1IJF2_PIG</name>
<organism evidence="17 18">
    <name type="scientific">Sus scrofa</name>
    <name type="common">Pig</name>
    <dbReference type="NCBI Taxonomy" id="9823"/>
    <lineage>
        <taxon>Eukaryota</taxon>
        <taxon>Metazoa</taxon>
        <taxon>Chordata</taxon>
        <taxon>Craniata</taxon>
        <taxon>Vertebrata</taxon>
        <taxon>Euteleostomi</taxon>
        <taxon>Mammalia</taxon>
        <taxon>Eutheria</taxon>
        <taxon>Laurasiatheria</taxon>
        <taxon>Artiodactyla</taxon>
        <taxon>Suina</taxon>
        <taxon>Suidae</taxon>
        <taxon>Sus</taxon>
    </lineage>
</organism>